<dbReference type="InterPro" id="IPR007452">
    <property type="entry name" value="TamB_C"/>
</dbReference>
<gene>
    <name evidence="8" type="ORF">F3K02_04310</name>
</gene>
<evidence type="ECO:0000256" key="5">
    <source>
        <dbReference type="SAM" id="MobiDB-lite"/>
    </source>
</evidence>
<evidence type="ECO:0000259" key="7">
    <source>
        <dbReference type="Pfam" id="PF04357"/>
    </source>
</evidence>
<organism evidence="8 9">
    <name type="scientific">Hydrogenophaga aromaticivorans</name>
    <dbReference type="NCBI Taxonomy" id="2610898"/>
    <lineage>
        <taxon>Bacteria</taxon>
        <taxon>Pseudomonadati</taxon>
        <taxon>Pseudomonadota</taxon>
        <taxon>Betaproteobacteria</taxon>
        <taxon>Burkholderiales</taxon>
        <taxon>Comamonadaceae</taxon>
        <taxon>Hydrogenophaga</taxon>
    </lineage>
</organism>
<keyword evidence="9" id="KW-1185">Reference proteome</keyword>
<evidence type="ECO:0000313" key="9">
    <source>
        <dbReference type="Proteomes" id="UP000545507"/>
    </source>
</evidence>
<comment type="subcellular location">
    <subcellularLocation>
        <location evidence="1">Membrane</location>
        <topology evidence="1">Single-pass membrane protein</topology>
    </subcellularLocation>
</comment>
<evidence type="ECO:0000256" key="4">
    <source>
        <dbReference type="ARBA" id="ARBA00023136"/>
    </source>
</evidence>
<protein>
    <recommendedName>
        <fullName evidence="7">Translocation and assembly module TamB C-terminal domain-containing protein</fullName>
    </recommendedName>
</protein>
<evidence type="ECO:0000256" key="6">
    <source>
        <dbReference type="SAM" id="Phobius"/>
    </source>
</evidence>
<reference evidence="8 9" key="1">
    <citation type="submission" date="2019-09" db="EMBL/GenBank/DDBJ databases">
        <title>Hydrogenophaga aromatica sp. nov., isolated from a para-xylene-degrading enrichment culture.</title>
        <authorList>
            <person name="Tancsics A."/>
            <person name="Banerjee S."/>
        </authorList>
    </citation>
    <scope>NUCLEOTIDE SEQUENCE [LARGE SCALE GENOMIC DNA]</scope>
    <source>
        <strain evidence="8 9">D2P1</strain>
    </source>
</reference>
<dbReference type="EMBL" id="VYGV01000005">
    <property type="protein sequence ID" value="NWF44478.1"/>
    <property type="molecule type" value="Genomic_DNA"/>
</dbReference>
<comment type="caution">
    <text evidence="8">The sequence shown here is derived from an EMBL/GenBank/DDBJ whole genome shotgun (WGS) entry which is preliminary data.</text>
</comment>
<keyword evidence="4 6" id="KW-0472">Membrane</keyword>
<keyword evidence="3 6" id="KW-1133">Transmembrane helix</keyword>
<feature type="transmembrane region" description="Helical" evidence="6">
    <location>
        <begin position="27"/>
        <end position="52"/>
    </location>
</feature>
<dbReference type="GO" id="GO:0005886">
    <property type="term" value="C:plasma membrane"/>
    <property type="evidence" value="ECO:0007669"/>
    <property type="project" value="InterPro"/>
</dbReference>
<name>A0A7Y8GUQ1_9BURK</name>
<proteinExistence type="predicted"/>
<dbReference type="RefSeq" id="WP_177133691.1">
    <property type="nucleotide sequence ID" value="NZ_VYGV01000005.1"/>
</dbReference>
<dbReference type="PANTHER" id="PTHR36985">
    <property type="entry name" value="TRANSLOCATION AND ASSEMBLY MODULE SUBUNIT TAMB"/>
    <property type="match status" value="1"/>
</dbReference>
<dbReference type="PANTHER" id="PTHR36985:SF1">
    <property type="entry name" value="TRANSLOCATION AND ASSEMBLY MODULE SUBUNIT TAMB"/>
    <property type="match status" value="1"/>
</dbReference>
<evidence type="ECO:0000313" key="8">
    <source>
        <dbReference type="EMBL" id="NWF44478.1"/>
    </source>
</evidence>
<feature type="domain" description="Translocation and assembly module TamB C-terminal" evidence="7">
    <location>
        <begin position="1026"/>
        <end position="1373"/>
    </location>
</feature>
<sequence length="1374" mass="144105">MAEHDSPSPAPEATAPQHGARSGWRRLGWVAAWLPGAALALLLAGGVAFWLWAATPGSLAQSLGWAQRWMQGRTETLGQLHTEGVEGSLRGGGRIAALRWTRGALSVQAEGVQLDWNEALWTGALLGRGAHPKALTIRTLRVNDERPPTPSEPMQALTLPLPLSLAFSVDHFELTGKTTLQLDGIRGHYRYGALSDGGDAPALPDTPGLSTAHRLRLDALQLADGHYRAQLSLGGEAPMPLALDLQGDIRTTVPDGAGLSLAAEARARGTLAGAQAALDLSANAQGAPGTAGPETTLALTARVLPWADQPLVSADLNTQALNLAALWPTAPATALSGRLQARPEGEGWRAQLALDNTLIGPADQRGLPLQSLKADIQQLGQRWTVSGLEARLGGGELKGQGGFNLDTSGVTTTVSQWQGELQAQGIRPALLWSPLAPGALDGQFSAQAAPDAKAPNALDLSARVLPSARQPAGAQLGGLRLSEVRVKGQWRPDAASPARGVLELVEARVRMADAQLDASGQLDTTRWAYDGLLSLQVPGARLEAKGQAAYAQGQGETSLQLDSAARVLAWVRSLQNLPFVGKSVRAALDGQDALRAEGSGGARLGWVGGLGALGWPVPPGETRPEGGAAAPRLQASVTVPRLSLQTGQATATVFSGVSLRAEGPMNALQLSAQGSASAPPWQATLAAAGNSTLTPGAGRLDLSRLSLSLANQPGDTTTPTGWTLQNAQPLQLRWQNTAATGLAVDAGTGELQLRPQPGAAPALNTPVTLGWQRLVWRAQALETQGRLQGLSLPWIDALTALGQPPGRGLIAANNLSGDLVFDGEWDLRVPADTASPLTLSASLQRRAGDLRWQGNGSAASATPGATPGSPVTAGVKDARISLSVKDRELQALLRWDTERLGQASADASSRLNPGSAPANASALERWWPTSTPIRGTAQVRLPQVGVWSMLAPPGWRMNGTLTADATLGGTRGAPEWRGNLQGDELALRSLVDGFAFSNGQLRATLVGDRISVDRFSLQGPGGAAVGGTLEASGQAEWRAVPGSLLRQPFIELQVQAQRLRVSNRADRRLTLSGEVSAKLAGRELQLRGQLKADSALFILPDETAPSLDADVVVRTTRTLPTEAGDAQRVLPDVSIRLDLGPQFEVRGQGIQTRLEGQLTVLATPALPTPRVIGEVRTASGTYRAYGQQLNIETGVMRFTGPYDDPALDIRATRKLPENIEQRVGVLITGNAQAPRVGLFADPDLPDGDKLAWLVLGRPASSAGAQAFVLQQAARRLLSRGGEPLEGALAQSLGLDEIGFSSTGTRTNADGTTTTDAALTLGKRLSNDLYLSYEQSVTGAMSTVSILYDLSKRLTLRARAGTENAVDLIFTKRFD</sequence>
<feature type="region of interest" description="Disordered" evidence="5">
    <location>
        <begin position="853"/>
        <end position="873"/>
    </location>
</feature>
<dbReference type="Proteomes" id="UP000545507">
    <property type="component" value="Unassembled WGS sequence"/>
</dbReference>
<dbReference type="Pfam" id="PF04357">
    <property type="entry name" value="TamB"/>
    <property type="match status" value="1"/>
</dbReference>
<evidence type="ECO:0000256" key="2">
    <source>
        <dbReference type="ARBA" id="ARBA00022692"/>
    </source>
</evidence>
<evidence type="ECO:0000256" key="3">
    <source>
        <dbReference type="ARBA" id="ARBA00022989"/>
    </source>
</evidence>
<evidence type="ECO:0000256" key="1">
    <source>
        <dbReference type="ARBA" id="ARBA00004167"/>
    </source>
</evidence>
<keyword evidence="2 6" id="KW-0812">Transmembrane</keyword>
<dbReference type="GO" id="GO:0009306">
    <property type="term" value="P:protein secretion"/>
    <property type="evidence" value="ECO:0007669"/>
    <property type="project" value="InterPro"/>
</dbReference>
<accession>A0A7Y8GUQ1</accession>